<evidence type="ECO:0000313" key="2">
    <source>
        <dbReference type="EMBL" id="KAG8035981.1"/>
    </source>
</evidence>
<organism evidence="2 3">
    <name type="scientific">Cotesia typhae</name>
    <dbReference type="NCBI Taxonomy" id="2053667"/>
    <lineage>
        <taxon>Eukaryota</taxon>
        <taxon>Metazoa</taxon>
        <taxon>Ecdysozoa</taxon>
        <taxon>Arthropoda</taxon>
        <taxon>Hexapoda</taxon>
        <taxon>Insecta</taxon>
        <taxon>Pterygota</taxon>
        <taxon>Neoptera</taxon>
        <taxon>Endopterygota</taxon>
        <taxon>Hymenoptera</taxon>
        <taxon>Apocrita</taxon>
        <taxon>Ichneumonoidea</taxon>
        <taxon>Braconidae</taxon>
        <taxon>Microgastrinae</taxon>
        <taxon>Cotesia</taxon>
    </lineage>
</organism>
<dbReference type="EMBL" id="JAAOIC020000052">
    <property type="protein sequence ID" value="KAG8035981.1"/>
    <property type="molecule type" value="Genomic_DNA"/>
</dbReference>
<keyword evidence="1" id="KW-1133">Transmembrane helix</keyword>
<reference evidence="2" key="2">
    <citation type="submission" date="2021-04" db="EMBL/GenBank/DDBJ databases">
        <title>Genome-wide patterns of bracovirus chromosomal integration into multiple host tissues during parasitism.</title>
        <authorList>
            <person name="Chebbi M.A.C."/>
        </authorList>
    </citation>
    <scope>NUCLEOTIDE SEQUENCE</scope>
    <source>
        <tissue evidence="2">Whole body</tissue>
    </source>
</reference>
<protein>
    <submittedName>
        <fullName evidence="2">Uncharacterized protein</fullName>
    </submittedName>
</protein>
<proteinExistence type="predicted"/>
<keyword evidence="3" id="KW-1185">Reference proteome</keyword>
<evidence type="ECO:0000256" key="1">
    <source>
        <dbReference type="SAM" id="Phobius"/>
    </source>
</evidence>
<keyword evidence="1" id="KW-0812">Transmembrane</keyword>
<feature type="transmembrane region" description="Helical" evidence="1">
    <location>
        <begin position="47"/>
        <end position="68"/>
    </location>
</feature>
<name>A0A8J5QQS0_9HYME</name>
<gene>
    <name evidence="2" type="ORF">G9C98_003108</name>
</gene>
<dbReference type="Proteomes" id="UP000729913">
    <property type="component" value="Unassembled WGS sequence"/>
</dbReference>
<evidence type="ECO:0000313" key="3">
    <source>
        <dbReference type="Proteomes" id="UP000729913"/>
    </source>
</evidence>
<accession>A0A8J5QQS0</accession>
<reference evidence="2" key="1">
    <citation type="submission" date="2020-03" db="EMBL/GenBank/DDBJ databases">
        <authorList>
            <person name="Chebbi M.A."/>
            <person name="Drezen J.M."/>
        </authorList>
    </citation>
    <scope>NUCLEOTIDE SEQUENCE</scope>
    <source>
        <tissue evidence="2">Whole body</tissue>
    </source>
</reference>
<sequence>MRFIVVTAVNVIADIVAPFSKINSITTNLASTTVIIVVTFKIPVSGINFGVIFIAAASTIIIILTLTFKNSFIITVARDESTIVAINPNTEIVYRLIMTVYYFNNHYLFVVFISVT</sequence>
<keyword evidence="1" id="KW-0472">Membrane</keyword>
<comment type="caution">
    <text evidence="2">The sequence shown here is derived from an EMBL/GenBank/DDBJ whole genome shotgun (WGS) entry which is preliminary data.</text>
</comment>
<dbReference type="AlphaFoldDB" id="A0A8J5QQS0"/>